<proteinExistence type="inferred from homology"/>
<dbReference type="Proteomes" id="UP000242205">
    <property type="component" value="Chromosome"/>
</dbReference>
<sequence length="118" mass="12641">MSDSGANRFCVEATLVELQPLRHTPAGVPVAACTLRHESRQVEAGAPRDVMVELQAVALGELAAMLAAARPGMTMRASGFMAAKSLRSRIPVLHLNEIEFLEGTKNGFQAQVQVQEKG</sequence>
<evidence type="ECO:0000256" key="2">
    <source>
        <dbReference type="ARBA" id="ARBA00022705"/>
    </source>
</evidence>
<dbReference type="AlphaFoldDB" id="A0A2I6S478"/>
<dbReference type="InterPro" id="IPR023646">
    <property type="entry name" value="Prisomal_replication_PriB"/>
</dbReference>
<evidence type="ECO:0000256" key="1">
    <source>
        <dbReference type="ARBA" id="ARBA00022515"/>
    </source>
</evidence>
<keyword evidence="1 4" id="KW-0639">Primosome</keyword>
<comment type="function">
    <text evidence="4">Involved in the restart of stalled replication forks, which reloads the replicative helicase on sites other than the origin of replication; the PriA-PriB pathway is the major replication restart pathway. During primosome assembly it facilitates complex formation between PriA and DnaT on DNA; stabilizes PriA on DNA. Stimulates the DNA unwinding activity of PriA helicase.</text>
</comment>
<dbReference type="PIRSF" id="PIRSF003135">
    <property type="entry name" value="Primosomal_n"/>
    <property type="match status" value="1"/>
</dbReference>
<dbReference type="HAMAP" id="MF_00720">
    <property type="entry name" value="PriB"/>
    <property type="match status" value="1"/>
</dbReference>
<dbReference type="GO" id="GO:1990077">
    <property type="term" value="C:primosome complex"/>
    <property type="evidence" value="ECO:0007669"/>
    <property type="project" value="UniProtKB-UniRule"/>
</dbReference>
<dbReference type="OrthoDB" id="9180733at2"/>
<evidence type="ECO:0000313" key="5">
    <source>
        <dbReference type="EMBL" id="AUN94063.1"/>
    </source>
</evidence>
<dbReference type="EMBL" id="CP025682">
    <property type="protein sequence ID" value="AUN94063.1"/>
    <property type="molecule type" value="Genomic_DNA"/>
</dbReference>
<keyword evidence="2 4" id="KW-0235">DNA replication</keyword>
<protein>
    <recommendedName>
        <fullName evidence="4">Replication restart protein PriB</fullName>
    </recommendedName>
</protein>
<accession>A0A2I6S478</accession>
<dbReference type="RefSeq" id="WP_102246135.1">
    <property type="nucleotide sequence ID" value="NZ_CP025682.1"/>
</dbReference>
<evidence type="ECO:0000313" key="6">
    <source>
        <dbReference type="Proteomes" id="UP000242205"/>
    </source>
</evidence>
<keyword evidence="3 4" id="KW-0238">DNA-binding</keyword>
<name>A0A2I6S478_9RHOO</name>
<dbReference type="GO" id="GO:0003697">
    <property type="term" value="F:single-stranded DNA binding"/>
    <property type="evidence" value="ECO:0007669"/>
    <property type="project" value="UniProtKB-UniRule"/>
</dbReference>
<evidence type="ECO:0000256" key="4">
    <source>
        <dbReference type="HAMAP-Rule" id="MF_00720"/>
    </source>
</evidence>
<dbReference type="Pfam" id="PF22657">
    <property type="entry name" value="SSB_1"/>
    <property type="match status" value="1"/>
</dbReference>
<dbReference type="Gene3D" id="2.40.50.140">
    <property type="entry name" value="Nucleic acid-binding proteins"/>
    <property type="match status" value="1"/>
</dbReference>
<gene>
    <name evidence="4 5" type="primary">priB</name>
    <name evidence="5" type="ORF">C0099_03345</name>
</gene>
<evidence type="ECO:0000256" key="3">
    <source>
        <dbReference type="ARBA" id="ARBA00023125"/>
    </source>
</evidence>
<dbReference type="InterPro" id="IPR000424">
    <property type="entry name" value="Primosome_PriB/ssb"/>
</dbReference>
<comment type="subunit">
    <text evidence="4">Homodimer. Interacts with PriA and DnaT. Component of the replication restart primosome. Primosome assembly occurs via a 'hand-off' mechanism. PriA binds to replication forks, subsequently PriB then DnaT bind; DnaT then displaces ssDNA to generate the helicase loading substrate.</text>
</comment>
<dbReference type="SUPFAM" id="SSF50249">
    <property type="entry name" value="Nucleic acid-binding proteins"/>
    <property type="match status" value="1"/>
</dbReference>
<dbReference type="PROSITE" id="PS50935">
    <property type="entry name" value="SSB"/>
    <property type="match status" value="1"/>
</dbReference>
<keyword evidence="6" id="KW-1185">Reference proteome</keyword>
<dbReference type="KEGG" id="atw:C0099_03345"/>
<dbReference type="NCBIfam" id="TIGR04418">
    <property type="entry name" value="PriB_gamma"/>
    <property type="match status" value="1"/>
</dbReference>
<reference evidence="5 6" key="1">
    <citation type="submission" date="2018-01" db="EMBL/GenBank/DDBJ databases">
        <authorList>
            <person name="Fu G.-Y."/>
        </authorList>
    </citation>
    <scope>NUCLEOTIDE SEQUENCE [LARGE SCALE GENOMIC DNA]</scope>
    <source>
        <strain evidence="5 6">SY39</strain>
    </source>
</reference>
<comment type="similarity">
    <text evidence="4">Belongs to the PriB family.</text>
</comment>
<dbReference type="InterPro" id="IPR012340">
    <property type="entry name" value="NA-bd_OB-fold"/>
</dbReference>
<organism evidence="5 6">
    <name type="scientific">Pseudazoarcus pumilus</name>
    <dbReference type="NCBI Taxonomy" id="2067960"/>
    <lineage>
        <taxon>Bacteria</taxon>
        <taxon>Pseudomonadati</taxon>
        <taxon>Pseudomonadota</taxon>
        <taxon>Betaproteobacteria</taxon>
        <taxon>Rhodocyclales</taxon>
        <taxon>Zoogloeaceae</taxon>
        <taxon>Pseudazoarcus</taxon>
    </lineage>
</organism>
<dbReference type="GO" id="GO:0006269">
    <property type="term" value="P:DNA replication, synthesis of primer"/>
    <property type="evidence" value="ECO:0007669"/>
    <property type="project" value="UniProtKB-KW"/>
</dbReference>